<protein>
    <recommendedName>
        <fullName evidence="6">Reticulon-like protein</fullName>
    </recommendedName>
</protein>
<dbReference type="InterPro" id="IPR003388">
    <property type="entry name" value="Reticulon"/>
</dbReference>
<evidence type="ECO:0000259" key="7">
    <source>
        <dbReference type="PROSITE" id="PS50845"/>
    </source>
</evidence>
<keyword evidence="5 6" id="KW-0472">Membrane</keyword>
<dbReference type="Proteomes" id="UP001497512">
    <property type="component" value="Chromosome 2"/>
</dbReference>
<comment type="subcellular location">
    <subcellularLocation>
        <location evidence="1 6">Endoplasmic reticulum membrane</location>
        <topology evidence="1 6">Multi-pass membrane protein</topology>
    </subcellularLocation>
</comment>
<feature type="domain" description="Reticulon" evidence="7">
    <location>
        <begin position="4"/>
        <end position="145"/>
    </location>
</feature>
<keyword evidence="9" id="KW-1185">Reference proteome</keyword>
<reference evidence="8" key="1">
    <citation type="submission" date="2024-02" db="EMBL/GenBank/DDBJ databases">
        <authorList>
            <consortium name="ELIXIR-Norway"/>
            <consortium name="Elixir Norway"/>
        </authorList>
    </citation>
    <scope>NUCLEOTIDE SEQUENCE</scope>
</reference>
<gene>
    <name evidence="8" type="ORF">CSSPTR1EN2_LOCUS12108</name>
</gene>
<sequence>MSAGCDVIMWRRPAMAVLVLACGTLIYYHCAVRNRNIVALISDVLFVISWSLALLGLIFRFLNLTILPVDPSGWQVSVESANYVAAMLANTLGATEGVLRIAALGSDFKLFLKVVLALYLLSAIGRSASGATVVYAALWFIFIVPFSVKMIAPKIKTPAFLVNAAKSQGTEAAGLEFS</sequence>
<feature type="transmembrane region" description="Helical" evidence="6">
    <location>
        <begin position="37"/>
        <end position="62"/>
    </location>
</feature>
<evidence type="ECO:0000313" key="8">
    <source>
        <dbReference type="EMBL" id="CAK9214191.1"/>
    </source>
</evidence>
<dbReference type="PROSITE" id="PS50845">
    <property type="entry name" value="RETICULON"/>
    <property type="match status" value="1"/>
</dbReference>
<dbReference type="PANTHER" id="PTHR47879:SF2">
    <property type="entry name" value="RETICULON-LIKE PROTEIN B22"/>
    <property type="match status" value="1"/>
</dbReference>
<keyword evidence="2 6" id="KW-0812">Transmembrane</keyword>
<evidence type="ECO:0000256" key="2">
    <source>
        <dbReference type="ARBA" id="ARBA00022692"/>
    </source>
</evidence>
<keyword evidence="4 6" id="KW-1133">Transmembrane helix</keyword>
<feature type="transmembrane region" description="Helical" evidence="6">
    <location>
        <begin position="12"/>
        <end position="30"/>
    </location>
</feature>
<dbReference type="Pfam" id="PF02453">
    <property type="entry name" value="Reticulon"/>
    <property type="match status" value="1"/>
</dbReference>
<feature type="transmembrane region" description="Helical" evidence="6">
    <location>
        <begin position="134"/>
        <end position="152"/>
    </location>
</feature>
<accession>A0ABP0U719</accession>
<proteinExistence type="predicted"/>
<evidence type="ECO:0000313" key="9">
    <source>
        <dbReference type="Proteomes" id="UP001497512"/>
    </source>
</evidence>
<dbReference type="InterPro" id="IPR044177">
    <property type="entry name" value="RTNLB22/23"/>
</dbReference>
<name>A0ABP0U719_9BRYO</name>
<evidence type="ECO:0000256" key="1">
    <source>
        <dbReference type="ARBA" id="ARBA00004477"/>
    </source>
</evidence>
<dbReference type="EMBL" id="OZ019894">
    <property type="protein sequence ID" value="CAK9214191.1"/>
    <property type="molecule type" value="Genomic_DNA"/>
</dbReference>
<evidence type="ECO:0000256" key="3">
    <source>
        <dbReference type="ARBA" id="ARBA00022824"/>
    </source>
</evidence>
<evidence type="ECO:0000256" key="4">
    <source>
        <dbReference type="ARBA" id="ARBA00022989"/>
    </source>
</evidence>
<keyword evidence="3 6" id="KW-0256">Endoplasmic reticulum</keyword>
<evidence type="ECO:0000256" key="5">
    <source>
        <dbReference type="ARBA" id="ARBA00023136"/>
    </source>
</evidence>
<dbReference type="PANTHER" id="PTHR47879">
    <property type="entry name" value="RETICULON-LIKE PROTEIN B22"/>
    <property type="match status" value="1"/>
</dbReference>
<evidence type="ECO:0000256" key="6">
    <source>
        <dbReference type="RuleBase" id="RU363132"/>
    </source>
</evidence>
<organism evidence="8 9">
    <name type="scientific">Sphagnum troendelagicum</name>
    <dbReference type="NCBI Taxonomy" id="128251"/>
    <lineage>
        <taxon>Eukaryota</taxon>
        <taxon>Viridiplantae</taxon>
        <taxon>Streptophyta</taxon>
        <taxon>Embryophyta</taxon>
        <taxon>Bryophyta</taxon>
        <taxon>Sphagnophytina</taxon>
        <taxon>Sphagnopsida</taxon>
        <taxon>Sphagnales</taxon>
        <taxon>Sphagnaceae</taxon>
        <taxon>Sphagnum</taxon>
    </lineage>
</organism>